<evidence type="ECO:0000256" key="3">
    <source>
        <dbReference type="ARBA" id="ARBA00022553"/>
    </source>
</evidence>
<dbReference type="Proteomes" id="UP001500279">
    <property type="component" value="Unassembled WGS sequence"/>
</dbReference>
<dbReference type="InterPro" id="IPR003594">
    <property type="entry name" value="HATPase_dom"/>
</dbReference>
<dbReference type="PRINTS" id="PR00344">
    <property type="entry name" value="BCTRLSENSOR"/>
</dbReference>
<feature type="modified residue" description="4-aspartylphosphate" evidence="5">
    <location>
        <position position="657"/>
    </location>
</feature>
<dbReference type="CDD" id="cd12914">
    <property type="entry name" value="PDC1_DGC_like"/>
    <property type="match status" value="1"/>
</dbReference>
<comment type="catalytic activity">
    <reaction evidence="1">
        <text>ATP + protein L-histidine = ADP + protein N-phospho-L-histidine.</text>
        <dbReference type="EC" id="2.7.13.3"/>
    </reaction>
</comment>
<evidence type="ECO:0000256" key="4">
    <source>
        <dbReference type="ARBA" id="ARBA00023012"/>
    </source>
</evidence>
<dbReference type="CDD" id="cd17546">
    <property type="entry name" value="REC_hyHK_CKI1_RcsC-like"/>
    <property type="match status" value="1"/>
</dbReference>
<dbReference type="EMBL" id="BAAAEW010000003">
    <property type="protein sequence ID" value="GAA0741049.1"/>
    <property type="molecule type" value="Genomic_DNA"/>
</dbReference>
<sequence length="727" mass="78464">MRWTWLVLGASGLLIASAWALGGLAIWRAHEDALADWQRSLSALCRLTSQHADQTIAAADAVLQRVVEEAERAQPADEAALRRLMGTPEAFAKLRQLQADLPQVDVISVALAGGELINFSRSFPPPQIQLGDRDYFAAHVADPRLKLYLSVPVQNRGNGSWTFYIARKVANPQGRMIGLALVGIESDYFGEFYRSINLGQREPTLTLLRPDGRVLARYPTSDALMGQPVPGVAQRLAAMPNAGGSTVTEVLRGPRPSNPSDTRLRIVSATMSPAYPLLVTITGSETLVLARWQESASWIGAFMLAATAALLALSAAVHRLLTRQALALGQLMVTQREANEARNAADDANRAKSAFLASMSHEIRTPLNGVLGMADLLLHTELTPRQREMAQAAYGSGELLLKLVNDVLDISKIEAGAVELEEIAMDLRGLINETLQVFGVQARRKGIELSGELSPDLPAAVLGDPVRLQQVLSNLLSNALKFTEAGQVRLAVRPLPGEQPGRILLQFRVQDSGIGIDPSALPRLFRPFSQADRSTTRRYGGTGLGLAIAQELVHLMGGRLEASSEPGRGSVFLATLPMTLAAISALPVALAETPASPAEQPRRFQGRRVLLAEDNAVNAMVARAMLEDLGFEVFEAANGRQAVEMALRHDHDLVLMDCLMPEMDGFEATRRLREAGLNDLLIIALTASAISGDMEQCIAVGMNAYLAKPVTRSALESMLDLWMPAAA</sequence>
<dbReference type="Gene3D" id="3.40.50.2300">
    <property type="match status" value="1"/>
</dbReference>
<dbReference type="Gene3D" id="1.10.287.130">
    <property type="match status" value="1"/>
</dbReference>
<evidence type="ECO:0000313" key="9">
    <source>
        <dbReference type="Proteomes" id="UP001500279"/>
    </source>
</evidence>
<dbReference type="Gene3D" id="3.30.565.10">
    <property type="entry name" value="Histidine kinase-like ATPase, C-terminal domain"/>
    <property type="match status" value="1"/>
</dbReference>
<keyword evidence="4" id="KW-0902">Two-component regulatory system</keyword>
<reference evidence="8 9" key="1">
    <citation type="journal article" date="2019" name="Int. J. Syst. Evol. Microbiol.">
        <title>The Global Catalogue of Microorganisms (GCM) 10K type strain sequencing project: providing services to taxonomists for standard genome sequencing and annotation.</title>
        <authorList>
            <consortium name="The Broad Institute Genomics Platform"/>
            <consortium name="The Broad Institute Genome Sequencing Center for Infectious Disease"/>
            <person name="Wu L."/>
            <person name="Ma J."/>
        </authorList>
    </citation>
    <scope>NUCLEOTIDE SEQUENCE [LARGE SCALE GENOMIC DNA]</scope>
    <source>
        <strain evidence="8 9">JCM 15503</strain>
    </source>
</reference>
<evidence type="ECO:0000259" key="6">
    <source>
        <dbReference type="PROSITE" id="PS50109"/>
    </source>
</evidence>
<dbReference type="InterPro" id="IPR003661">
    <property type="entry name" value="HisK_dim/P_dom"/>
</dbReference>
<evidence type="ECO:0000256" key="5">
    <source>
        <dbReference type="PROSITE-ProRule" id="PRU00169"/>
    </source>
</evidence>
<dbReference type="EC" id="2.7.13.3" evidence="2"/>
<dbReference type="Pfam" id="PF00072">
    <property type="entry name" value="Response_reg"/>
    <property type="match status" value="1"/>
</dbReference>
<feature type="domain" description="Histidine kinase" evidence="6">
    <location>
        <begin position="358"/>
        <end position="580"/>
    </location>
</feature>
<protein>
    <recommendedName>
        <fullName evidence="2">histidine kinase</fullName>
        <ecNumber evidence="2">2.7.13.3</ecNumber>
    </recommendedName>
</protein>
<dbReference type="SMART" id="SM00388">
    <property type="entry name" value="HisKA"/>
    <property type="match status" value="1"/>
</dbReference>
<dbReference type="SUPFAM" id="SSF55874">
    <property type="entry name" value="ATPase domain of HSP90 chaperone/DNA topoisomerase II/histidine kinase"/>
    <property type="match status" value="1"/>
</dbReference>
<feature type="domain" description="Response regulatory" evidence="7">
    <location>
        <begin position="608"/>
        <end position="723"/>
    </location>
</feature>
<proteinExistence type="predicted"/>
<keyword evidence="9" id="KW-1185">Reference proteome</keyword>
<evidence type="ECO:0000259" key="7">
    <source>
        <dbReference type="PROSITE" id="PS50110"/>
    </source>
</evidence>
<gene>
    <name evidence="8" type="ORF">GCM10009107_03260</name>
</gene>
<dbReference type="SMART" id="SM00448">
    <property type="entry name" value="REC"/>
    <property type="match status" value="1"/>
</dbReference>
<dbReference type="PANTHER" id="PTHR45339:SF1">
    <property type="entry name" value="HYBRID SIGNAL TRANSDUCTION HISTIDINE KINASE J"/>
    <property type="match status" value="1"/>
</dbReference>
<name>A0ABN1JJE4_9BURK</name>
<evidence type="ECO:0000256" key="2">
    <source>
        <dbReference type="ARBA" id="ARBA00012438"/>
    </source>
</evidence>
<dbReference type="CDD" id="cd12915">
    <property type="entry name" value="PDC2_DGC_like"/>
    <property type="match status" value="1"/>
</dbReference>
<keyword evidence="3 5" id="KW-0597">Phosphoprotein</keyword>
<dbReference type="PROSITE" id="PS50110">
    <property type="entry name" value="RESPONSE_REGULATORY"/>
    <property type="match status" value="1"/>
</dbReference>
<dbReference type="InterPro" id="IPR004358">
    <property type="entry name" value="Sig_transdc_His_kin-like_C"/>
</dbReference>
<dbReference type="SUPFAM" id="SSF47384">
    <property type="entry name" value="Homodimeric domain of signal transducing histidine kinase"/>
    <property type="match status" value="1"/>
</dbReference>
<dbReference type="CDD" id="cd16922">
    <property type="entry name" value="HATPase_EvgS-ArcB-TorS-like"/>
    <property type="match status" value="1"/>
</dbReference>
<dbReference type="Pfam" id="PF00512">
    <property type="entry name" value="HisKA"/>
    <property type="match status" value="1"/>
</dbReference>
<dbReference type="Pfam" id="PF02518">
    <property type="entry name" value="HATPase_c"/>
    <property type="match status" value="1"/>
</dbReference>
<evidence type="ECO:0000256" key="1">
    <source>
        <dbReference type="ARBA" id="ARBA00000085"/>
    </source>
</evidence>
<evidence type="ECO:0000313" key="8">
    <source>
        <dbReference type="EMBL" id="GAA0741049.1"/>
    </source>
</evidence>
<comment type="caution">
    <text evidence="8">The sequence shown here is derived from an EMBL/GenBank/DDBJ whole genome shotgun (WGS) entry which is preliminary data.</text>
</comment>
<dbReference type="InterPro" id="IPR036890">
    <property type="entry name" value="HATPase_C_sf"/>
</dbReference>
<dbReference type="SMART" id="SM00387">
    <property type="entry name" value="HATPase_c"/>
    <property type="match status" value="1"/>
</dbReference>
<dbReference type="Gene3D" id="3.30.450.20">
    <property type="entry name" value="PAS domain"/>
    <property type="match status" value="2"/>
</dbReference>
<organism evidence="8 9">
    <name type="scientific">Ideonella azotifigens</name>
    <dbReference type="NCBI Taxonomy" id="513160"/>
    <lineage>
        <taxon>Bacteria</taxon>
        <taxon>Pseudomonadati</taxon>
        <taxon>Pseudomonadota</taxon>
        <taxon>Betaproteobacteria</taxon>
        <taxon>Burkholderiales</taxon>
        <taxon>Sphaerotilaceae</taxon>
        <taxon>Ideonella</taxon>
    </lineage>
</organism>
<dbReference type="CDD" id="cd00082">
    <property type="entry name" value="HisKA"/>
    <property type="match status" value="1"/>
</dbReference>
<dbReference type="InterPro" id="IPR011006">
    <property type="entry name" value="CheY-like_superfamily"/>
</dbReference>
<dbReference type="InterPro" id="IPR001789">
    <property type="entry name" value="Sig_transdc_resp-reg_receiver"/>
</dbReference>
<dbReference type="PANTHER" id="PTHR45339">
    <property type="entry name" value="HYBRID SIGNAL TRANSDUCTION HISTIDINE KINASE J"/>
    <property type="match status" value="1"/>
</dbReference>
<dbReference type="InterPro" id="IPR005467">
    <property type="entry name" value="His_kinase_dom"/>
</dbReference>
<dbReference type="SUPFAM" id="SSF52172">
    <property type="entry name" value="CheY-like"/>
    <property type="match status" value="1"/>
</dbReference>
<dbReference type="PROSITE" id="PS50109">
    <property type="entry name" value="HIS_KIN"/>
    <property type="match status" value="1"/>
</dbReference>
<accession>A0ABN1JJE4</accession>
<dbReference type="InterPro" id="IPR036097">
    <property type="entry name" value="HisK_dim/P_sf"/>
</dbReference>